<evidence type="ECO:0000259" key="1">
    <source>
        <dbReference type="Pfam" id="PF00078"/>
    </source>
</evidence>
<proteinExistence type="predicted"/>
<protein>
    <recommendedName>
        <fullName evidence="1">Reverse transcriptase domain-containing protein</fullName>
    </recommendedName>
</protein>
<reference evidence="2" key="1">
    <citation type="journal article" date="2005" name="PLoS Biol.">
        <title>The genomes of Oryza sativa: a history of duplications.</title>
        <authorList>
            <person name="Yu J."/>
            <person name="Wang J."/>
            <person name="Lin W."/>
            <person name="Li S."/>
            <person name="Li H."/>
            <person name="Zhou J."/>
            <person name="Ni P."/>
            <person name="Dong W."/>
            <person name="Hu S."/>
            <person name="Zeng C."/>
            <person name="Zhang J."/>
            <person name="Zhang Y."/>
            <person name="Li R."/>
            <person name="Xu Z."/>
            <person name="Li S."/>
            <person name="Li X."/>
            <person name="Zheng H."/>
            <person name="Cong L."/>
            <person name="Lin L."/>
            <person name="Yin J."/>
            <person name="Geng J."/>
            <person name="Li G."/>
            <person name="Shi J."/>
            <person name="Liu J."/>
            <person name="Lv H."/>
            <person name="Li J."/>
            <person name="Wang J."/>
            <person name="Deng Y."/>
            <person name="Ran L."/>
            <person name="Shi X."/>
            <person name="Wang X."/>
            <person name="Wu Q."/>
            <person name="Li C."/>
            <person name="Ren X."/>
            <person name="Wang J."/>
            <person name="Wang X."/>
            <person name="Li D."/>
            <person name="Liu D."/>
            <person name="Zhang X."/>
            <person name="Ji Z."/>
            <person name="Zhao W."/>
            <person name="Sun Y."/>
            <person name="Zhang Z."/>
            <person name="Bao J."/>
            <person name="Han Y."/>
            <person name="Dong L."/>
            <person name="Ji J."/>
            <person name="Chen P."/>
            <person name="Wu S."/>
            <person name="Liu J."/>
            <person name="Xiao Y."/>
            <person name="Bu D."/>
            <person name="Tan J."/>
            <person name="Yang L."/>
            <person name="Ye C."/>
            <person name="Zhang J."/>
            <person name="Xu J."/>
            <person name="Zhou Y."/>
            <person name="Yu Y."/>
            <person name="Zhang B."/>
            <person name="Zhuang S."/>
            <person name="Wei H."/>
            <person name="Liu B."/>
            <person name="Lei M."/>
            <person name="Yu H."/>
            <person name="Li Y."/>
            <person name="Xu H."/>
            <person name="Wei S."/>
            <person name="He X."/>
            <person name="Fang L."/>
            <person name="Zhang Z."/>
            <person name="Zhang Y."/>
            <person name="Huang X."/>
            <person name="Su Z."/>
            <person name="Tong W."/>
            <person name="Li J."/>
            <person name="Tong Z."/>
            <person name="Li S."/>
            <person name="Ye J."/>
            <person name="Wang L."/>
            <person name="Fang L."/>
            <person name="Lei T."/>
            <person name="Chen C."/>
            <person name="Chen H."/>
            <person name="Xu Z."/>
            <person name="Li H."/>
            <person name="Huang H."/>
            <person name="Zhang F."/>
            <person name="Xu H."/>
            <person name="Li N."/>
            <person name="Zhao C."/>
            <person name="Li S."/>
            <person name="Dong L."/>
            <person name="Huang Y."/>
            <person name="Li L."/>
            <person name="Xi Y."/>
            <person name="Qi Q."/>
            <person name="Li W."/>
            <person name="Zhang B."/>
            <person name="Hu W."/>
            <person name="Zhang Y."/>
            <person name="Tian X."/>
            <person name="Jiao Y."/>
            <person name="Liang X."/>
            <person name="Jin J."/>
            <person name="Gao L."/>
            <person name="Zheng W."/>
            <person name="Hao B."/>
            <person name="Liu S."/>
            <person name="Wang W."/>
            <person name="Yuan L."/>
            <person name="Cao M."/>
            <person name="McDermott J."/>
            <person name="Samudrala R."/>
            <person name="Wang J."/>
            <person name="Wong G.K."/>
            <person name="Yang H."/>
        </authorList>
    </citation>
    <scope>NUCLEOTIDE SEQUENCE [LARGE SCALE GENOMIC DNA]</scope>
</reference>
<dbReference type="Proteomes" id="UP000007752">
    <property type="component" value="Chromosome 6"/>
</dbReference>
<dbReference type="Pfam" id="PF00078">
    <property type="entry name" value="RVT_1"/>
    <property type="match status" value="1"/>
</dbReference>
<gene>
    <name evidence="2" type="ORF">OsJ_22664</name>
</gene>
<dbReference type="EMBL" id="CM000143">
    <property type="protein sequence ID" value="EEE66361.1"/>
    <property type="molecule type" value="Genomic_DNA"/>
</dbReference>
<reference evidence="2" key="2">
    <citation type="submission" date="2008-12" db="EMBL/GenBank/DDBJ databases">
        <title>Improved gene annotation of the rice (Oryza sativa) genomes.</title>
        <authorList>
            <person name="Wang J."/>
            <person name="Li R."/>
            <person name="Fan W."/>
            <person name="Huang Q."/>
            <person name="Zhang J."/>
            <person name="Zhou Y."/>
            <person name="Hu Y."/>
            <person name="Zi S."/>
            <person name="Li J."/>
            <person name="Ni P."/>
            <person name="Zheng H."/>
            <person name="Zhang Y."/>
            <person name="Zhao M."/>
            <person name="Hao Q."/>
            <person name="McDermott J."/>
            <person name="Samudrala R."/>
            <person name="Kristiansen K."/>
            <person name="Wong G.K.-S."/>
        </authorList>
    </citation>
    <scope>NUCLEOTIDE SEQUENCE</scope>
</reference>
<dbReference type="CDD" id="cd01650">
    <property type="entry name" value="RT_nLTR_like"/>
    <property type="match status" value="1"/>
</dbReference>
<evidence type="ECO:0000313" key="2">
    <source>
        <dbReference type="EMBL" id="EEE66361.1"/>
    </source>
</evidence>
<dbReference type="InterPro" id="IPR043502">
    <property type="entry name" value="DNA/RNA_pol_sf"/>
</dbReference>
<dbReference type="PANTHER" id="PTHR46890:SF48">
    <property type="entry name" value="RNA-DIRECTED DNA POLYMERASE"/>
    <property type="match status" value="1"/>
</dbReference>
<feature type="domain" description="Reverse transcriptase" evidence="1">
    <location>
        <begin position="159"/>
        <end position="264"/>
    </location>
</feature>
<name>B9FQW9_ORYSJ</name>
<dbReference type="InterPro" id="IPR000477">
    <property type="entry name" value="RT_dom"/>
</dbReference>
<dbReference type="SUPFAM" id="SSF56672">
    <property type="entry name" value="DNA/RNA polymerases"/>
    <property type="match status" value="1"/>
</dbReference>
<organism evidence="2">
    <name type="scientific">Oryza sativa subsp. japonica</name>
    <name type="common">Rice</name>
    <dbReference type="NCBI Taxonomy" id="39947"/>
    <lineage>
        <taxon>Eukaryota</taxon>
        <taxon>Viridiplantae</taxon>
        <taxon>Streptophyta</taxon>
        <taxon>Embryophyta</taxon>
        <taxon>Tracheophyta</taxon>
        <taxon>Spermatophyta</taxon>
        <taxon>Magnoliopsida</taxon>
        <taxon>Liliopsida</taxon>
        <taxon>Poales</taxon>
        <taxon>Poaceae</taxon>
        <taxon>BOP clade</taxon>
        <taxon>Oryzoideae</taxon>
        <taxon>Oryzeae</taxon>
        <taxon>Oryzinae</taxon>
        <taxon>Oryza</taxon>
        <taxon>Oryza sativa</taxon>
    </lineage>
</organism>
<dbReference type="InterPro" id="IPR052343">
    <property type="entry name" value="Retrotransposon-Effector_Assoc"/>
</dbReference>
<accession>B9FQW9</accession>
<sequence length="267" mass="30553">MLWLQRSRISWLKEGDRNTKFFHSKAVWRAKKNRISRLRASDGTIHNTATTMEKLATDYFKEIYKADPNLDQASVSQLFQKKVTAAMNENLCKEFTDEEIADALFQIGPLKAPGPDGFPVRFYQRNWATIKSDVVAAVKEFFHSGIMPEGANETAIVLIPKIDQPVELKDFRPISLCNVLYKIVSKCLVNRLRSILDELISVNQSAFVPGRLITDNALLAFECFHFIQKNKHQNKAACAYKLDLLKAYDSVDWVFLEQAMYKLGFAH</sequence>
<dbReference type="AlphaFoldDB" id="B9FQW9"/>
<dbReference type="PANTHER" id="PTHR46890">
    <property type="entry name" value="NON-LTR RETROLELEMENT REVERSE TRANSCRIPTASE-LIKE PROTEIN-RELATED"/>
    <property type="match status" value="1"/>
</dbReference>